<gene>
    <name evidence="1" type="ORF">H6F99_23990</name>
</gene>
<name>A0ABR8C375_APHFL</name>
<dbReference type="RefSeq" id="WP_053540948.1">
    <property type="nucleotide sequence ID" value="NZ_JACJQT010000098.1"/>
</dbReference>
<dbReference type="Proteomes" id="UP000606721">
    <property type="component" value="Unassembled WGS sequence"/>
</dbReference>
<reference evidence="1 2" key="1">
    <citation type="journal article" date="2020" name="ISME J.">
        <title>Comparative genomics reveals insights into cyanobacterial evolution and habitat adaptation.</title>
        <authorList>
            <person name="Chen M.Y."/>
            <person name="Teng W.K."/>
            <person name="Zhao L."/>
            <person name="Hu C.X."/>
            <person name="Zhou Y.K."/>
            <person name="Han B.P."/>
            <person name="Song L.R."/>
            <person name="Shu W.S."/>
        </authorList>
    </citation>
    <scope>NUCLEOTIDE SEQUENCE [LARGE SCALE GENOMIC DNA]</scope>
    <source>
        <strain evidence="1 2">FACHB-1040</strain>
    </source>
</reference>
<keyword evidence="2" id="KW-1185">Reference proteome</keyword>
<accession>A0ABR8C375</accession>
<protein>
    <submittedName>
        <fullName evidence="1">Uncharacterized protein</fullName>
    </submittedName>
</protein>
<comment type="caution">
    <text evidence="1">The sequence shown here is derived from an EMBL/GenBank/DDBJ whole genome shotgun (WGS) entry which is preliminary data.</text>
</comment>
<organism evidence="1 2">
    <name type="scientific">Aphanizomenon flos-aquae FACHB-1040</name>
    <dbReference type="NCBI Taxonomy" id="2692887"/>
    <lineage>
        <taxon>Bacteria</taxon>
        <taxon>Bacillati</taxon>
        <taxon>Cyanobacteriota</taxon>
        <taxon>Cyanophyceae</taxon>
        <taxon>Nostocales</taxon>
        <taxon>Aphanizomenonaceae</taxon>
        <taxon>Aphanizomenon</taxon>
    </lineage>
</organism>
<evidence type="ECO:0000313" key="1">
    <source>
        <dbReference type="EMBL" id="MBD2281220.1"/>
    </source>
</evidence>
<proteinExistence type="predicted"/>
<evidence type="ECO:0000313" key="2">
    <source>
        <dbReference type="Proteomes" id="UP000606721"/>
    </source>
</evidence>
<sequence length="74" mass="8736">MPITVSDIYPLGREQIFNDLSIEELTNIIGGYRSRRGNYRSTETPLPLNIDTQLQDWRTELNTMMDDLRQRFDT</sequence>
<dbReference type="EMBL" id="JACJQT010000098">
    <property type="protein sequence ID" value="MBD2281220.1"/>
    <property type="molecule type" value="Genomic_DNA"/>
</dbReference>